<comment type="caution">
    <text evidence="3">The sequence shown here is derived from an EMBL/GenBank/DDBJ whole genome shotgun (WGS) entry which is preliminary data.</text>
</comment>
<organism evidence="3 4">
    <name type="scientific">Effrenium voratum</name>
    <dbReference type="NCBI Taxonomy" id="2562239"/>
    <lineage>
        <taxon>Eukaryota</taxon>
        <taxon>Sar</taxon>
        <taxon>Alveolata</taxon>
        <taxon>Dinophyceae</taxon>
        <taxon>Suessiales</taxon>
        <taxon>Symbiodiniaceae</taxon>
        <taxon>Effrenium</taxon>
    </lineage>
</organism>
<keyword evidence="1" id="KW-1133">Transmembrane helix</keyword>
<sequence length="423" mass="48226">MSAIMRWCCNVFFVVAILLGGLLAFHFGVSCVKDECNLKFALQIFLHRHMPVVHHYRTRSLGEFMRLYTGDGYKSRFDTDFLEVKQTSANQSVADRAYQNFMRRDTPNGTQDASSARFRPFLDGMSKMSMAERLRRYHPKEHCVWNYHVGNTRKEAPAFSPEGQGVRECRSYFLTAQLRLVFMEHLILEAYINASTVLGVDHFVMYADDRVLAINTTFAPYSDAGVLEIHPLYAPHAPYFRVPNISTFWLALIDADEYLVPPSSFLSMRDYLMPLTVWPRDGSRSVKQIHCMYKQFGSSGLEDKLPNVSDLTAFTQRDTHLAMNGKSVALYDAIDLEHSNTMPHELRLKDDFSQDTTSLLLNLGAVVAFQDAGGRLQIRFKHLAAGQEAVLGLCFVQIIVSLALYFILRRFCRCCARSSRESS</sequence>
<proteinExistence type="predicted"/>
<feature type="transmembrane region" description="Helical" evidence="1">
    <location>
        <begin position="389"/>
        <end position="408"/>
    </location>
</feature>
<dbReference type="EMBL" id="CAUJNA010000224">
    <property type="protein sequence ID" value="CAJ1373905.1"/>
    <property type="molecule type" value="Genomic_DNA"/>
</dbReference>
<reference evidence="3" key="1">
    <citation type="submission" date="2023-08" db="EMBL/GenBank/DDBJ databases">
        <authorList>
            <person name="Chen Y."/>
            <person name="Shah S."/>
            <person name="Dougan E. K."/>
            <person name="Thang M."/>
            <person name="Chan C."/>
        </authorList>
    </citation>
    <scope>NUCLEOTIDE SEQUENCE</scope>
</reference>
<keyword evidence="4" id="KW-1185">Reference proteome</keyword>
<dbReference type="Proteomes" id="UP001178507">
    <property type="component" value="Unassembled WGS sequence"/>
</dbReference>
<name>A0AA36MMU8_9DINO</name>
<keyword evidence="2" id="KW-0732">Signal</keyword>
<keyword evidence="1" id="KW-0472">Membrane</keyword>
<feature type="chain" id="PRO_5041313093" description="Glycosyltransferase family 92 protein" evidence="2">
    <location>
        <begin position="25"/>
        <end position="423"/>
    </location>
</feature>
<keyword evidence="1" id="KW-0812">Transmembrane</keyword>
<evidence type="ECO:0000313" key="4">
    <source>
        <dbReference type="Proteomes" id="UP001178507"/>
    </source>
</evidence>
<evidence type="ECO:0000256" key="1">
    <source>
        <dbReference type="SAM" id="Phobius"/>
    </source>
</evidence>
<dbReference type="PROSITE" id="PS51257">
    <property type="entry name" value="PROKAR_LIPOPROTEIN"/>
    <property type="match status" value="1"/>
</dbReference>
<evidence type="ECO:0008006" key="5">
    <source>
        <dbReference type="Google" id="ProtNLM"/>
    </source>
</evidence>
<dbReference type="AlphaFoldDB" id="A0AA36MMU8"/>
<feature type="signal peptide" evidence="2">
    <location>
        <begin position="1"/>
        <end position="24"/>
    </location>
</feature>
<protein>
    <recommendedName>
        <fullName evidence="5">Glycosyltransferase family 92 protein</fullName>
    </recommendedName>
</protein>
<gene>
    <name evidence="3" type="ORF">EVOR1521_LOCUS3597</name>
</gene>
<accession>A0AA36MMU8</accession>
<evidence type="ECO:0000313" key="3">
    <source>
        <dbReference type="EMBL" id="CAJ1373905.1"/>
    </source>
</evidence>
<evidence type="ECO:0000256" key="2">
    <source>
        <dbReference type="SAM" id="SignalP"/>
    </source>
</evidence>